<evidence type="ECO:0000313" key="3">
    <source>
        <dbReference type="Proteomes" id="UP000494261"/>
    </source>
</evidence>
<gene>
    <name evidence="2" type="ORF">BLA13014_01725</name>
</gene>
<proteinExistence type="predicted"/>
<evidence type="ECO:0000256" key="1">
    <source>
        <dbReference type="SAM" id="SignalP"/>
    </source>
</evidence>
<organism evidence="2 3">
    <name type="scientific">Burkholderia aenigmatica</name>
    <dbReference type="NCBI Taxonomy" id="2015348"/>
    <lineage>
        <taxon>Bacteria</taxon>
        <taxon>Pseudomonadati</taxon>
        <taxon>Pseudomonadota</taxon>
        <taxon>Betaproteobacteria</taxon>
        <taxon>Burkholderiales</taxon>
        <taxon>Burkholderiaceae</taxon>
        <taxon>Burkholderia</taxon>
        <taxon>Burkholderia cepacia complex</taxon>
    </lineage>
</organism>
<name>A0A6P2JEI5_9BURK</name>
<feature type="chain" id="PRO_5026689513" evidence="1">
    <location>
        <begin position="33"/>
        <end position="107"/>
    </location>
</feature>
<accession>A0A6P2JEI5</accession>
<dbReference type="AlphaFoldDB" id="A0A6P2JEI5"/>
<dbReference type="Proteomes" id="UP000494261">
    <property type="component" value="Unassembled WGS sequence"/>
</dbReference>
<feature type="signal peptide" evidence="1">
    <location>
        <begin position="1"/>
        <end position="32"/>
    </location>
</feature>
<protein>
    <submittedName>
        <fullName evidence="2">Uncharacterized protein</fullName>
    </submittedName>
</protein>
<sequence>MRGAVTPCAGAARVAALAIVALALAAPGAAQARKRQCIKYLTVKVPDRIVSDDAMVHVFDRDGKHLASGRLYPDGVAYVCLRELPPGAQVIVDQSPPRPAPIYRGGS</sequence>
<evidence type="ECO:0000313" key="2">
    <source>
        <dbReference type="EMBL" id="VWB41386.1"/>
    </source>
</evidence>
<dbReference type="EMBL" id="CABVQC010000008">
    <property type="protein sequence ID" value="VWB41386.1"/>
    <property type="molecule type" value="Genomic_DNA"/>
</dbReference>
<reference evidence="2 3" key="1">
    <citation type="submission" date="2019-09" db="EMBL/GenBank/DDBJ databases">
        <authorList>
            <person name="Depoorter E."/>
        </authorList>
    </citation>
    <scope>NUCLEOTIDE SEQUENCE [LARGE SCALE GENOMIC DNA]</scope>
    <source>
        <strain evidence="2">LMG 13014</strain>
    </source>
</reference>
<keyword evidence="1" id="KW-0732">Signal</keyword>